<gene>
    <name evidence="1" type="ORF">P5673_019296</name>
</gene>
<name>A0AAD9V1X4_ACRCE</name>
<comment type="caution">
    <text evidence="1">The sequence shown here is derived from an EMBL/GenBank/DDBJ whole genome shotgun (WGS) entry which is preliminary data.</text>
</comment>
<dbReference type="EMBL" id="JARQWQ010000045">
    <property type="protein sequence ID" value="KAK2558181.1"/>
    <property type="molecule type" value="Genomic_DNA"/>
</dbReference>
<organism evidence="1 2">
    <name type="scientific">Acropora cervicornis</name>
    <name type="common">Staghorn coral</name>
    <dbReference type="NCBI Taxonomy" id="6130"/>
    <lineage>
        <taxon>Eukaryota</taxon>
        <taxon>Metazoa</taxon>
        <taxon>Cnidaria</taxon>
        <taxon>Anthozoa</taxon>
        <taxon>Hexacorallia</taxon>
        <taxon>Scleractinia</taxon>
        <taxon>Astrocoeniina</taxon>
        <taxon>Acroporidae</taxon>
        <taxon>Acropora</taxon>
    </lineage>
</organism>
<reference evidence="1" key="1">
    <citation type="journal article" date="2023" name="G3 (Bethesda)">
        <title>Whole genome assembly and annotation of the endangered Caribbean coral Acropora cervicornis.</title>
        <authorList>
            <person name="Selwyn J.D."/>
            <person name="Vollmer S.V."/>
        </authorList>
    </citation>
    <scope>NUCLEOTIDE SEQUENCE</scope>
    <source>
        <strain evidence="1">K2</strain>
    </source>
</reference>
<proteinExistence type="predicted"/>
<evidence type="ECO:0000313" key="2">
    <source>
        <dbReference type="Proteomes" id="UP001249851"/>
    </source>
</evidence>
<reference evidence="1" key="2">
    <citation type="journal article" date="2023" name="Science">
        <title>Genomic signatures of disease resistance in endangered staghorn corals.</title>
        <authorList>
            <person name="Vollmer S.V."/>
            <person name="Selwyn J.D."/>
            <person name="Despard B.A."/>
            <person name="Roesel C.L."/>
        </authorList>
    </citation>
    <scope>NUCLEOTIDE SEQUENCE</scope>
    <source>
        <strain evidence="1">K2</strain>
    </source>
</reference>
<accession>A0AAD9V1X4</accession>
<evidence type="ECO:0000313" key="1">
    <source>
        <dbReference type="EMBL" id="KAK2558181.1"/>
    </source>
</evidence>
<sequence>MSKTFDTDSKITRICYGSFCQNCFYQRLSSMIEQLETNIFHNYRSTSLFLEIHCYHGKLDIMFHCSFCHPSPLKKANILLFFPISGSYCEERLRGDVSEL</sequence>
<protein>
    <submittedName>
        <fullName evidence="1">Uncharacterized protein</fullName>
    </submittedName>
</protein>
<dbReference type="Proteomes" id="UP001249851">
    <property type="component" value="Unassembled WGS sequence"/>
</dbReference>
<keyword evidence="2" id="KW-1185">Reference proteome</keyword>
<dbReference type="AlphaFoldDB" id="A0AAD9V1X4"/>